<evidence type="ECO:0000256" key="2">
    <source>
        <dbReference type="SAM" id="Phobius"/>
    </source>
</evidence>
<feature type="transmembrane region" description="Helical" evidence="2">
    <location>
        <begin position="41"/>
        <end position="62"/>
    </location>
</feature>
<reference evidence="3 4" key="1">
    <citation type="submission" date="2020-08" db="EMBL/GenBank/DDBJ databases">
        <title>Sequencing the genomes of 1000 actinobacteria strains.</title>
        <authorList>
            <person name="Klenk H.-P."/>
        </authorList>
    </citation>
    <scope>NUCLEOTIDE SEQUENCE [LARGE SCALE GENOMIC DNA]</scope>
    <source>
        <strain evidence="3 4">DSM 46659</strain>
    </source>
</reference>
<dbReference type="RefSeq" id="WP_184075022.1">
    <property type="nucleotide sequence ID" value="NZ_JACHDS010000001.1"/>
</dbReference>
<evidence type="ECO:0000313" key="4">
    <source>
        <dbReference type="Proteomes" id="UP000546642"/>
    </source>
</evidence>
<dbReference type="EMBL" id="JACHDS010000001">
    <property type="protein sequence ID" value="MBB6171799.1"/>
    <property type="molecule type" value="Genomic_DNA"/>
</dbReference>
<keyword evidence="4" id="KW-1185">Reference proteome</keyword>
<keyword evidence="2" id="KW-1133">Transmembrane helix</keyword>
<protein>
    <submittedName>
        <fullName evidence="3">Uncharacterized protein</fullName>
    </submittedName>
</protein>
<feature type="transmembrane region" description="Helical" evidence="2">
    <location>
        <begin position="107"/>
        <end position="127"/>
    </location>
</feature>
<gene>
    <name evidence="3" type="ORF">HNR23_001859</name>
</gene>
<proteinExistence type="predicted"/>
<keyword evidence="2" id="KW-0472">Membrane</keyword>
<accession>A0A7X0D666</accession>
<evidence type="ECO:0000313" key="3">
    <source>
        <dbReference type="EMBL" id="MBB6171799.1"/>
    </source>
</evidence>
<comment type="caution">
    <text evidence="3">The sequence shown here is derived from an EMBL/GenBank/DDBJ whole genome shotgun (WGS) entry which is preliminary data.</text>
</comment>
<dbReference type="AlphaFoldDB" id="A0A7X0D666"/>
<dbReference type="Proteomes" id="UP000546642">
    <property type="component" value="Unassembled WGS sequence"/>
</dbReference>
<feature type="transmembrane region" description="Helical" evidence="2">
    <location>
        <begin position="69"/>
        <end position="87"/>
    </location>
</feature>
<sequence length="182" mass="18309">MRHVVGFLVGLVLAPVVMLGAGWALPRLARASAAEATFLGAGGAATVAVLSVLALLVAVAMAAPRLTPLLPGVAGLALVGLSAAGVLRPELADRLPATPGLGGALDLLSLGVFVPVGLALVVPMFLASRWAGGERGGVSPEGYFDGLYDEDYEDHADDDADPGGRGRESAAAPRGGQHRRTS</sequence>
<name>A0A7X0D666_9ACTN</name>
<keyword evidence="2" id="KW-0812">Transmembrane</keyword>
<feature type="compositionally biased region" description="Acidic residues" evidence="1">
    <location>
        <begin position="147"/>
        <end position="161"/>
    </location>
</feature>
<evidence type="ECO:0000256" key="1">
    <source>
        <dbReference type="SAM" id="MobiDB-lite"/>
    </source>
</evidence>
<organism evidence="3 4">
    <name type="scientific">Nocardiopsis mwathae</name>
    <dbReference type="NCBI Taxonomy" id="1472723"/>
    <lineage>
        <taxon>Bacteria</taxon>
        <taxon>Bacillati</taxon>
        <taxon>Actinomycetota</taxon>
        <taxon>Actinomycetes</taxon>
        <taxon>Streptosporangiales</taxon>
        <taxon>Nocardiopsidaceae</taxon>
        <taxon>Nocardiopsis</taxon>
    </lineage>
</organism>
<feature type="region of interest" description="Disordered" evidence="1">
    <location>
        <begin position="146"/>
        <end position="182"/>
    </location>
</feature>